<keyword evidence="3" id="KW-1185">Reference proteome</keyword>
<feature type="region of interest" description="Disordered" evidence="1">
    <location>
        <begin position="830"/>
        <end position="926"/>
    </location>
</feature>
<feature type="compositionally biased region" description="Basic residues" evidence="1">
    <location>
        <begin position="915"/>
        <end position="926"/>
    </location>
</feature>
<feature type="compositionally biased region" description="Polar residues" evidence="1">
    <location>
        <begin position="448"/>
        <end position="458"/>
    </location>
</feature>
<feature type="compositionally biased region" description="Polar residues" evidence="1">
    <location>
        <begin position="169"/>
        <end position="192"/>
    </location>
</feature>
<feature type="compositionally biased region" description="Low complexity" evidence="1">
    <location>
        <begin position="317"/>
        <end position="334"/>
    </location>
</feature>
<feature type="region of interest" description="Disordered" evidence="1">
    <location>
        <begin position="221"/>
        <end position="815"/>
    </location>
</feature>
<feature type="compositionally biased region" description="Low complexity" evidence="1">
    <location>
        <begin position="436"/>
        <end position="447"/>
    </location>
</feature>
<feature type="compositionally biased region" description="Acidic residues" evidence="1">
    <location>
        <begin position="612"/>
        <end position="641"/>
    </location>
</feature>
<feature type="compositionally biased region" description="Acidic residues" evidence="1">
    <location>
        <begin position="525"/>
        <end position="541"/>
    </location>
</feature>
<feature type="compositionally biased region" description="Basic and acidic residues" evidence="1">
    <location>
        <begin position="251"/>
        <end position="265"/>
    </location>
</feature>
<dbReference type="Proteomes" id="UP001140094">
    <property type="component" value="Unassembled WGS sequence"/>
</dbReference>
<name>A0A9W8HX99_9FUNG</name>
<feature type="compositionally biased region" description="Polar residues" evidence="1">
    <location>
        <begin position="387"/>
        <end position="399"/>
    </location>
</feature>
<feature type="compositionally biased region" description="Low complexity" evidence="1">
    <location>
        <begin position="477"/>
        <end position="516"/>
    </location>
</feature>
<feature type="compositionally biased region" description="Low complexity" evidence="1">
    <location>
        <begin position="349"/>
        <end position="385"/>
    </location>
</feature>
<evidence type="ECO:0000313" key="3">
    <source>
        <dbReference type="Proteomes" id="UP001140094"/>
    </source>
</evidence>
<organism evidence="2 3">
    <name type="scientific">Coemansia guatemalensis</name>
    <dbReference type="NCBI Taxonomy" id="2761395"/>
    <lineage>
        <taxon>Eukaryota</taxon>
        <taxon>Fungi</taxon>
        <taxon>Fungi incertae sedis</taxon>
        <taxon>Zoopagomycota</taxon>
        <taxon>Kickxellomycotina</taxon>
        <taxon>Kickxellomycetes</taxon>
        <taxon>Kickxellales</taxon>
        <taxon>Kickxellaceae</taxon>
        <taxon>Coemansia</taxon>
    </lineage>
</organism>
<evidence type="ECO:0000256" key="1">
    <source>
        <dbReference type="SAM" id="MobiDB-lite"/>
    </source>
</evidence>
<feature type="compositionally biased region" description="Acidic residues" evidence="1">
    <location>
        <begin position="747"/>
        <end position="762"/>
    </location>
</feature>
<feature type="region of interest" description="Disordered" evidence="1">
    <location>
        <begin position="169"/>
        <end position="200"/>
    </location>
</feature>
<protein>
    <submittedName>
        <fullName evidence="2">Uncharacterized protein</fullName>
    </submittedName>
</protein>
<proteinExistence type="predicted"/>
<accession>A0A9W8HX99</accession>
<dbReference type="OrthoDB" id="5591381at2759"/>
<gene>
    <name evidence="2" type="ORF">H4R20_002764</name>
</gene>
<feature type="compositionally biased region" description="Low complexity" evidence="1">
    <location>
        <begin position="701"/>
        <end position="713"/>
    </location>
</feature>
<reference evidence="2" key="1">
    <citation type="submission" date="2022-07" db="EMBL/GenBank/DDBJ databases">
        <title>Phylogenomic reconstructions and comparative analyses of Kickxellomycotina fungi.</title>
        <authorList>
            <person name="Reynolds N.K."/>
            <person name="Stajich J.E."/>
            <person name="Barry K."/>
            <person name="Grigoriev I.V."/>
            <person name="Crous P."/>
            <person name="Smith M.E."/>
        </authorList>
    </citation>
    <scope>NUCLEOTIDE SEQUENCE</scope>
    <source>
        <strain evidence="2">NRRL 1565</strain>
    </source>
</reference>
<dbReference type="EMBL" id="JANBUO010000485">
    <property type="protein sequence ID" value="KAJ2803774.1"/>
    <property type="molecule type" value="Genomic_DNA"/>
</dbReference>
<feature type="compositionally biased region" description="Polar residues" evidence="1">
    <location>
        <begin position="665"/>
        <end position="687"/>
    </location>
</feature>
<feature type="compositionally biased region" description="Low complexity" evidence="1">
    <location>
        <begin position="543"/>
        <end position="555"/>
    </location>
</feature>
<evidence type="ECO:0000313" key="2">
    <source>
        <dbReference type="EMBL" id="KAJ2803774.1"/>
    </source>
</evidence>
<dbReference type="AlphaFoldDB" id="A0A9W8HX99"/>
<feature type="compositionally biased region" description="Pro residues" evidence="1">
    <location>
        <begin position="691"/>
        <end position="700"/>
    </location>
</feature>
<sequence length="926" mass="95148">MWWGLDVGIVAYCRRCEVAQLRDSHLCDVSDNFMVSDVFDESPEIFAAMKGLQDESNLALRLASKPSTGENLRLTSRSKRRRYTMTPSKDMLEAANENGASDSESLTKAPKIVMLSKSPCAQDASPRADPDSLELTPVYAGQSPKQTILLNSRSPAPAYSYSNGKAVNKGIDQTASTPQSPVTRGSIPTSASPLPMPRSARRLDMTSPEISAPFNADADNAAADAAAAERLSETAVNTPRPASTVGFDSPSKAKENGRREVEVVVRRTTRSSKANADGNAMSGIVDAPNCTPQRQGRKRKAVESSPSGEKGSDKESAASSTTAATDASTGAVAAEKPAEKKSKTRASKAKAASDASPAAAPKSKAQNGAVSVAGAKAGKQAAADAHSPSTAVQPSSAKKGNSVEAPVAAHTDKASVANAKKPTKGSVAKKSTANGAKVAAKAPAPAKSNGTASSSQKKAPSGEVVPGVEPSNGEVNGKQASTAAATKGKAKGSKPAAKSKASAPNNNAAQSNGAAKITNAPEADAGGEDDVISSSDDELSETEGSQPAGESASSSSDEESLIEEDPSSGDEEEEDVLSNGETSEQGRPKVVVQSNKTKPTTTGSPAAANADGSEESGTESEGDFSVDSDSSLESDEGEDAPLDNAINQPEAKLTKNSKGAARKTANGSTAAKNQRVGATNGTGSTQLAGPTTPPATPPPAKAKAATGAAATPGTKRRTPKRTNNDKELNAPVPASRRKITLSRPATSEEDNASSESEKDESDIPLRRLSKLPVLGTPTMPRRTSGVLELAQKQRAGKDGSGVMSISQLASAKPYDELRKKMAKYASARGMTNVAGGDSGVQNKDESAGESSSDSDSSSSSGDEMDVEFDTDVGKGGTATAGSNAPVEQRQQQQQQQGRWRPIRFAGAVKLTGSAKARRRKSALMNL</sequence>
<feature type="compositionally biased region" description="Acidic residues" evidence="1">
    <location>
        <begin position="556"/>
        <end position="576"/>
    </location>
</feature>
<feature type="compositionally biased region" description="Low complexity" evidence="1">
    <location>
        <begin position="848"/>
        <end position="861"/>
    </location>
</feature>
<feature type="compositionally biased region" description="Polar residues" evidence="1">
    <location>
        <begin position="592"/>
        <end position="604"/>
    </location>
</feature>
<comment type="caution">
    <text evidence="2">The sequence shown here is derived from an EMBL/GenBank/DDBJ whole genome shotgun (WGS) entry which is preliminary data.</text>
</comment>